<evidence type="ECO:0000313" key="2">
    <source>
        <dbReference type="Proteomes" id="UP000235786"/>
    </source>
</evidence>
<proteinExistence type="predicted"/>
<dbReference type="EMBL" id="KZ613939">
    <property type="protein sequence ID" value="PMD45894.1"/>
    <property type="molecule type" value="Genomic_DNA"/>
</dbReference>
<keyword evidence="2" id="KW-1185">Reference proteome</keyword>
<dbReference type="STRING" id="1149755.A0A2J6S548"/>
<dbReference type="OrthoDB" id="5346581at2759"/>
<protein>
    <submittedName>
        <fullName evidence="1">Uncharacterized protein</fullName>
    </submittedName>
</protein>
<name>A0A2J6S548_HYAVF</name>
<evidence type="ECO:0000313" key="1">
    <source>
        <dbReference type="EMBL" id="PMD45894.1"/>
    </source>
</evidence>
<accession>A0A2J6S548</accession>
<reference evidence="1 2" key="1">
    <citation type="submission" date="2016-04" db="EMBL/GenBank/DDBJ databases">
        <title>A degradative enzymes factory behind the ericoid mycorrhizal symbiosis.</title>
        <authorList>
            <consortium name="DOE Joint Genome Institute"/>
            <person name="Martino E."/>
            <person name="Morin E."/>
            <person name="Grelet G."/>
            <person name="Kuo A."/>
            <person name="Kohler A."/>
            <person name="Daghino S."/>
            <person name="Barry K."/>
            <person name="Choi C."/>
            <person name="Cichocki N."/>
            <person name="Clum A."/>
            <person name="Copeland A."/>
            <person name="Hainaut M."/>
            <person name="Haridas S."/>
            <person name="Labutti K."/>
            <person name="Lindquist E."/>
            <person name="Lipzen A."/>
            <person name="Khouja H.-R."/>
            <person name="Murat C."/>
            <person name="Ohm R."/>
            <person name="Olson A."/>
            <person name="Spatafora J."/>
            <person name="Veneault-Fourrey C."/>
            <person name="Henrissat B."/>
            <person name="Grigoriev I."/>
            <person name="Martin F."/>
            <person name="Perotto S."/>
        </authorList>
    </citation>
    <scope>NUCLEOTIDE SEQUENCE [LARGE SCALE GENOMIC DNA]</scope>
    <source>
        <strain evidence="1 2">F</strain>
    </source>
</reference>
<sequence>MMASPSDNSISKITLSNVSTDHLKAFENVLSRIFSTDLAQLTYSQILDGLPVRDVWMVYAHYRSDIDQHHEPCSESIEIWKAFRDSFQTQKLQFNPRTVQGYQDTIPGTKDFNVRLIELIAVACHDTAALLYKIADGGVGTHAEKPPARTYLDHDGVPYPPIPTDFYHTEYVDWEQYPEGVADMVGYWAEFELFGGVVVFDRGESDTECKEAYIHSGGGYKLFQLSEKQLSAFAELGSQKSDPAIHDGEPVPFPFRAERYTHRVSEDDSMSQHIYRDKYERKAKIVPPWLMQHPRTRLEDEIVLLDVMEILKANDGKLPPK</sequence>
<organism evidence="1 2">
    <name type="scientific">Hyaloscypha variabilis (strain UAMH 11265 / GT02V1 / F)</name>
    <name type="common">Meliniomyces variabilis</name>
    <dbReference type="NCBI Taxonomy" id="1149755"/>
    <lineage>
        <taxon>Eukaryota</taxon>
        <taxon>Fungi</taxon>
        <taxon>Dikarya</taxon>
        <taxon>Ascomycota</taxon>
        <taxon>Pezizomycotina</taxon>
        <taxon>Leotiomycetes</taxon>
        <taxon>Helotiales</taxon>
        <taxon>Hyaloscyphaceae</taxon>
        <taxon>Hyaloscypha</taxon>
        <taxon>Hyaloscypha variabilis</taxon>
    </lineage>
</organism>
<gene>
    <name evidence="1" type="ORF">L207DRAFT_450068</name>
</gene>
<dbReference type="Proteomes" id="UP000235786">
    <property type="component" value="Unassembled WGS sequence"/>
</dbReference>
<dbReference type="AlphaFoldDB" id="A0A2J6S548"/>